<evidence type="ECO:0000256" key="14">
    <source>
        <dbReference type="ARBA" id="ARBA00023180"/>
    </source>
</evidence>
<dbReference type="InterPro" id="IPR000701">
    <property type="entry name" value="SuccDH_FuR_B_TM-su"/>
</dbReference>
<dbReference type="InterPro" id="IPR034804">
    <property type="entry name" value="SQR/QFR_C/D"/>
</dbReference>
<organism evidence="20 21">
    <name type="scientific">Cryoendolithus antarcticus</name>
    <dbReference type="NCBI Taxonomy" id="1507870"/>
    <lineage>
        <taxon>Eukaryota</taxon>
        <taxon>Fungi</taxon>
        <taxon>Dikarya</taxon>
        <taxon>Ascomycota</taxon>
        <taxon>Pezizomycotina</taxon>
        <taxon>Dothideomycetes</taxon>
        <taxon>Dothideomycetidae</taxon>
        <taxon>Cladosporiales</taxon>
        <taxon>Cladosporiaceae</taxon>
        <taxon>Cryoendolithus</taxon>
    </lineage>
</organism>
<evidence type="ECO:0000256" key="9">
    <source>
        <dbReference type="ARBA" id="ARBA00022801"/>
    </source>
</evidence>
<keyword evidence="16" id="KW-0961">Cell wall biogenesis/degradation</keyword>
<comment type="subcellular location">
    <subcellularLocation>
        <location evidence="1">Membrane</location>
    </subcellularLocation>
    <subcellularLocation>
        <location evidence="2">Secreted</location>
    </subcellularLocation>
</comment>
<dbReference type="InParanoid" id="A0A1V8TRW5"/>
<reference evidence="21" key="1">
    <citation type="submission" date="2017-03" db="EMBL/GenBank/DDBJ databases">
        <title>Genomes of endolithic fungi from Antarctica.</title>
        <authorList>
            <person name="Coleine C."/>
            <person name="Masonjones S."/>
            <person name="Stajich J.E."/>
        </authorList>
    </citation>
    <scope>NUCLEOTIDE SEQUENCE [LARGE SCALE GENOMIC DNA]</scope>
    <source>
        <strain evidence="21">CCFEE 5527</strain>
    </source>
</reference>
<dbReference type="Proteomes" id="UP000192596">
    <property type="component" value="Unassembled WGS sequence"/>
</dbReference>
<comment type="caution">
    <text evidence="20">The sequence shown here is derived from an EMBL/GenBank/DDBJ whole genome shotgun (WGS) entry which is preliminary data.</text>
</comment>
<protein>
    <recommendedName>
        <fullName evidence="22">Glycoside hydrolase family 28 protein</fullName>
    </recommendedName>
</protein>
<evidence type="ECO:0008006" key="22">
    <source>
        <dbReference type="Google" id="ProtNLM"/>
    </source>
</evidence>
<evidence type="ECO:0000256" key="12">
    <source>
        <dbReference type="ARBA" id="ARBA00023136"/>
    </source>
</evidence>
<keyword evidence="10 18" id="KW-1133">Transmembrane helix</keyword>
<sequence length="583" mass="61542">MLVNVLTALLAAYPLFSTAQSTNLAGKVGPLTSIAAKKAVKTCDITAYGGKAGSDISAAITSAFAACKTGGVVVIPAGQYNLTTWVSLSGGKAWALQLDGTITRTGTAGGNMIFIQHTTDFEMFSSTGKGAVQGLGYQLHKSGAPRLLRFYQVTHFSAHDFALVDAPAFHFSMDTCDSGEVYNMAIRGGYSGGLDGIDVWSTNMWIHDVMVTNKDECVTVKSPAKNILVENIYCNWSGGCALGSLGADTNVSDITYKNVYTVHSNQMLMIKSNGGSGTVSNAVFENFIGHSNAYSLDIDQYWSSMDTIAGNGVQLNNIVVSNWTGTEANGAQRGPIKIACADGAPCTGVDLEDFNMWTETGSMKTAPAGYAAPTMAADLTTHFGTTASIPVPALPTMYFPGIKPYSKVAVAVQTPAFKFTTPAAVAFGNAFVTQRRHAAATTVSALQAHDSILAKQRLNRPVAPHLGIYKPQITWYGSAFNRITGVALSGGMYLFGIGYLVAPALGWHLESSVIAASFAAWPVALKVFTKFAVAMPFVYHSLNGFRHLAWDTASLIENGMVQKTGWAVVGLSVVGALGLAVFV</sequence>
<proteinExistence type="inferred from homology"/>
<dbReference type="Gene3D" id="1.20.1300.10">
    <property type="entry name" value="Fumarate reductase/succinate dehydrogenase, transmembrane subunit"/>
    <property type="match status" value="1"/>
</dbReference>
<dbReference type="SUPFAM" id="SSF51126">
    <property type="entry name" value="Pectin lyase-like"/>
    <property type="match status" value="1"/>
</dbReference>
<dbReference type="Pfam" id="PF01127">
    <property type="entry name" value="Sdh_cyt"/>
    <property type="match status" value="1"/>
</dbReference>
<dbReference type="PANTHER" id="PTHR31736:SF19">
    <property type="entry name" value="PECTIN LYASE SUPERFAMILY PROTEIN-RELATED"/>
    <property type="match status" value="1"/>
</dbReference>
<evidence type="ECO:0000256" key="5">
    <source>
        <dbReference type="ARBA" id="ARBA00022617"/>
    </source>
</evidence>
<evidence type="ECO:0000256" key="7">
    <source>
        <dbReference type="ARBA" id="ARBA00022723"/>
    </source>
</evidence>
<evidence type="ECO:0000256" key="13">
    <source>
        <dbReference type="ARBA" id="ARBA00023157"/>
    </source>
</evidence>
<feature type="transmembrane region" description="Helical" evidence="18">
    <location>
        <begin position="564"/>
        <end position="582"/>
    </location>
</feature>
<feature type="signal peptide" evidence="19">
    <location>
        <begin position="1"/>
        <end position="19"/>
    </location>
</feature>
<keyword evidence="21" id="KW-1185">Reference proteome</keyword>
<evidence type="ECO:0000256" key="4">
    <source>
        <dbReference type="ARBA" id="ARBA00022525"/>
    </source>
</evidence>
<dbReference type="Gene3D" id="2.160.20.10">
    <property type="entry name" value="Single-stranded right-handed beta-helix, Pectin lyase-like"/>
    <property type="match status" value="1"/>
</dbReference>
<dbReference type="OrthoDB" id="2268901at2759"/>
<evidence type="ECO:0000256" key="18">
    <source>
        <dbReference type="SAM" id="Phobius"/>
    </source>
</evidence>
<feature type="transmembrane region" description="Helical" evidence="18">
    <location>
        <begin position="479"/>
        <end position="501"/>
    </location>
</feature>
<keyword evidence="14" id="KW-0325">Glycoprotein</keyword>
<dbReference type="AlphaFoldDB" id="A0A1V8TRW5"/>
<dbReference type="EMBL" id="NAJO01000002">
    <property type="protein sequence ID" value="OQO14097.1"/>
    <property type="molecule type" value="Genomic_DNA"/>
</dbReference>
<dbReference type="SUPFAM" id="SSF81343">
    <property type="entry name" value="Fumarate reductase respiratory complex transmembrane subunits"/>
    <property type="match status" value="1"/>
</dbReference>
<dbReference type="GO" id="GO:0046872">
    <property type="term" value="F:metal ion binding"/>
    <property type="evidence" value="ECO:0007669"/>
    <property type="project" value="UniProtKB-KW"/>
</dbReference>
<evidence type="ECO:0000256" key="16">
    <source>
        <dbReference type="ARBA" id="ARBA00023316"/>
    </source>
</evidence>
<accession>A0A1V8TRW5</accession>
<keyword evidence="12 18" id="KW-0472">Membrane</keyword>
<dbReference type="InterPro" id="IPR014314">
    <property type="entry name" value="Succ_DH_cytb556"/>
</dbReference>
<evidence type="ECO:0000256" key="3">
    <source>
        <dbReference type="ARBA" id="ARBA00008834"/>
    </source>
</evidence>
<dbReference type="GO" id="GO:0046576">
    <property type="term" value="F:rhamnogalacturonan alpha-L-rhamnopyranosyl-(1-&gt;4)-alpha-D-galactopyranosyluronide lyase activity"/>
    <property type="evidence" value="ECO:0007669"/>
    <property type="project" value="UniProtKB-ARBA"/>
</dbReference>
<evidence type="ECO:0000256" key="2">
    <source>
        <dbReference type="ARBA" id="ARBA00004613"/>
    </source>
</evidence>
<dbReference type="GO" id="GO:0016020">
    <property type="term" value="C:membrane"/>
    <property type="evidence" value="ECO:0007669"/>
    <property type="project" value="UniProtKB-SubCell"/>
</dbReference>
<dbReference type="GO" id="GO:0005576">
    <property type="term" value="C:extracellular region"/>
    <property type="evidence" value="ECO:0007669"/>
    <property type="project" value="UniProtKB-SubCell"/>
</dbReference>
<keyword evidence="5" id="KW-0349">Heme</keyword>
<dbReference type="GO" id="GO:0004650">
    <property type="term" value="F:polygalacturonase activity"/>
    <property type="evidence" value="ECO:0007669"/>
    <property type="project" value="InterPro"/>
</dbReference>
<dbReference type="InterPro" id="IPR000743">
    <property type="entry name" value="Glyco_hydro_28"/>
</dbReference>
<dbReference type="GO" id="GO:0071555">
    <property type="term" value="P:cell wall organization"/>
    <property type="evidence" value="ECO:0007669"/>
    <property type="project" value="UniProtKB-KW"/>
</dbReference>
<comment type="similarity">
    <text evidence="3 17">Belongs to the glycosyl hydrolase 28 family.</text>
</comment>
<gene>
    <name evidence="20" type="ORF">B0A48_00973</name>
</gene>
<dbReference type="STRING" id="1507870.A0A1V8TRW5"/>
<dbReference type="InterPro" id="IPR012334">
    <property type="entry name" value="Pectin_lyas_fold"/>
</dbReference>
<feature type="transmembrane region" description="Helical" evidence="18">
    <location>
        <begin position="513"/>
        <end position="539"/>
    </location>
</feature>
<keyword evidence="9 17" id="KW-0378">Hydrolase</keyword>
<keyword evidence="11" id="KW-0408">Iron</keyword>
<dbReference type="GO" id="GO:0005975">
    <property type="term" value="P:carbohydrate metabolic process"/>
    <property type="evidence" value="ECO:0007669"/>
    <property type="project" value="InterPro"/>
</dbReference>
<feature type="chain" id="PRO_5012980679" description="Glycoside hydrolase family 28 protein" evidence="19">
    <location>
        <begin position="20"/>
        <end position="583"/>
    </location>
</feature>
<dbReference type="GO" id="GO:0006099">
    <property type="term" value="P:tricarboxylic acid cycle"/>
    <property type="evidence" value="ECO:0007669"/>
    <property type="project" value="InterPro"/>
</dbReference>
<dbReference type="GO" id="GO:0009055">
    <property type="term" value="F:electron transfer activity"/>
    <property type="evidence" value="ECO:0007669"/>
    <property type="project" value="InterPro"/>
</dbReference>
<name>A0A1V8TRW5_9PEZI</name>
<evidence type="ECO:0000256" key="10">
    <source>
        <dbReference type="ARBA" id="ARBA00022989"/>
    </source>
</evidence>
<dbReference type="Pfam" id="PF00295">
    <property type="entry name" value="Glyco_hydro_28"/>
    <property type="match status" value="1"/>
</dbReference>
<evidence type="ECO:0000256" key="6">
    <source>
        <dbReference type="ARBA" id="ARBA00022692"/>
    </source>
</evidence>
<dbReference type="NCBIfam" id="TIGR02970">
    <property type="entry name" value="succ_dehyd_cytB"/>
    <property type="match status" value="1"/>
</dbReference>
<keyword evidence="6 18" id="KW-0812">Transmembrane</keyword>
<dbReference type="InterPro" id="IPR011050">
    <property type="entry name" value="Pectin_lyase_fold/virulence"/>
</dbReference>
<evidence type="ECO:0000313" key="20">
    <source>
        <dbReference type="EMBL" id="OQO14097.1"/>
    </source>
</evidence>
<keyword evidence="4" id="KW-0964">Secreted</keyword>
<keyword evidence="13" id="KW-1015">Disulfide bond</keyword>
<evidence type="ECO:0000256" key="15">
    <source>
        <dbReference type="ARBA" id="ARBA00023295"/>
    </source>
</evidence>
<keyword evidence="8 19" id="KW-0732">Signal</keyword>
<evidence type="ECO:0000256" key="19">
    <source>
        <dbReference type="SAM" id="SignalP"/>
    </source>
</evidence>
<evidence type="ECO:0000313" key="21">
    <source>
        <dbReference type="Proteomes" id="UP000192596"/>
    </source>
</evidence>
<evidence type="ECO:0000256" key="11">
    <source>
        <dbReference type="ARBA" id="ARBA00023004"/>
    </source>
</evidence>
<evidence type="ECO:0000256" key="8">
    <source>
        <dbReference type="ARBA" id="ARBA00022729"/>
    </source>
</evidence>
<evidence type="ECO:0000256" key="17">
    <source>
        <dbReference type="RuleBase" id="RU361169"/>
    </source>
</evidence>
<keyword evidence="7" id="KW-0479">Metal-binding</keyword>
<evidence type="ECO:0000256" key="1">
    <source>
        <dbReference type="ARBA" id="ARBA00004370"/>
    </source>
</evidence>
<dbReference type="PANTHER" id="PTHR31736">
    <property type="match status" value="1"/>
</dbReference>
<dbReference type="CDD" id="cd03499">
    <property type="entry name" value="SQR_TypeC_SdhC"/>
    <property type="match status" value="1"/>
</dbReference>
<keyword evidence="15 17" id="KW-0326">Glycosidase</keyword>